<keyword evidence="3" id="KW-1185">Reference proteome</keyword>
<dbReference type="InterPro" id="IPR011333">
    <property type="entry name" value="SKP1/BTB/POZ_sf"/>
</dbReference>
<dbReference type="SMART" id="SM00225">
    <property type="entry name" value="BTB"/>
    <property type="match status" value="1"/>
</dbReference>
<dbReference type="InterPro" id="IPR000210">
    <property type="entry name" value="BTB/POZ_dom"/>
</dbReference>
<evidence type="ECO:0000313" key="2">
    <source>
        <dbReference type="EMBL" id="OCB83835.1"/>
    </source>
</evidence>
<proteinExistence type="predicted"/>
<dbReference type="Gene3D" id="3.30.710.10">
    <property type="entry name" value="Potassium Channel Kv1.1, Chain A"/>
    <property type="match status" value="1"/>
</dbReference>
<dbReference type="SUPFAM" id="SSF54695">
    <property type="entry name" value="POZ domain"/>
    <property type="match status" value="1"/>
</dbReference>
<sequence length="342" mass="37894">MNTESDGTTSQTRRSSLASIIDPPIICASAPFDDLRGDIILRTSDNVDFQVFRIILDLASPVFKDMLSIPQPPPLQDEGTGGTPVVTISESSTAIDIILRFCYPIVQPQFDCDNMSIIAGVLHAATKYDIHAAIIPARAALRARAEESNENALAAYAIACSLKLEEEARAAAMAYLKWPALSVSVPELASLPALDYHNLLDFHRRVCKAVGSLLDQGDFLRDAFSTKGLISFSFLSHECSHETRIKFDRYASRYTYDWWSSSKLTFKDALNTTPLDFDKISLLAIAPNLENLSCVKCRDNIFRKWEETRSKLIAAIKEEVAKVSSSHRYAASQCNMQCLSSI</sequence>
<evidence type="ECO:0000313" key="3">
    <source>
        <dbReference type="Proteomes" id="UP000757232"/>
    </source>
</evidence>
<dbReference type="PROSITE" id="PS50097">
    <property type="entry name" value="BTB"/>
    <property type="match status" value="1"/>
</dbReference>
<dbReference type="Proteomes" id="UP000757232">
    <property type="component" value="Unassembled WGS sequence"/>
</dbReference>
<accession>A0A9Q5MWZ4</accession>
<gene>
    <name evidence="2" type="ORF">A7U60_g9040</name>
</gene>
<name>A0A9Q5MWZ4_SANBA</name>
<reference evidence="2" key="1">
    <citation type="submission" date="2016-06" db="EMBL/GenBank/DDBJ databases">
        <title>Draft Genome sequence of the fungus Inonotus baumii.</title>
        <authorList>
            <person name="Zhu H."/>
            <person name="Lin W."/>
        </authorList>
    </citation>
    <scope>NUCLEOTIDE SEQUENCE</scope>
    <source>
        <strain evidence="2">821</strain>
    </source>
</reference>
<comment type="caution">
    <text evidence="2">The sequence shown here is derived from an EMBL/GenBank/DDBJ whole genome shotgun (WGS) entry which is preliminary data.</text>
</comment>
<dbReference type="CDD" id="cd18186">
    <property type="entry name" value="BTB_POZ_ZBTB_KLHL-like"/>
    <property type="match status" value="1"/>
</dbReference>
<protein>
    <recommendedName>
        <fullName evidence="1">BTB domain-containing protein</fullName>
    </recommendedName>
</protein>
<organism evidence="2 3">
    <name type="scientific">Sanghuangporus baumii</name>
    <name type="common">Phellinus baumii</name>
    <dbReference type="NCBI Taxonomy" id="108892"/>
    <lineage>
        <taxon>Eukaryota</taxon>
        <taxon>Fungi</taxon>
        <taxon>Dikarya</taxon>
        <taxon>Basidiomycota</taxon>
        <taxon>Agaricomycotina</taxon>
        <taxon>Agaricomycetes</taxon>
        <taxon>Hymenochaetales</taxon>
        <taxon>Hymenochaetaceae</taxon>
        <taxon>Sanghuangporus</taxon>
    </lineage>
</organism>
<feature type="domain" description="BTB" evidence="1">
    <location>
        <begin position="37"/>
        <end position="103"/>
    </location>
</feature>
<evidence type="ECO:0000259" key="1">
    <source>
        <dbReference type="PROSITE" id="PS50097"/>
    </source>
</evidence>
<dbReference type="EMBL" id="LNZH02000217">
    <property type="protein sequence ID" value="OCB83835.1"/>
    <property type="molecule type" value="Genomic_DNA"/>
</dbReference>
<dbReference type="OrthoDB" id="3357985at2759"/>
<dbReference type="AlphaFoldDB" id="A0A9Q5MWZ4"/>
<dbReference type="Pfam" id="PF00651">
    <property type="entry name" value="BTB"/>
    <property type="match status" value="1"/>
</dbReference>